<keyword evidence="2" id="KW-1185">Reference proteome</keyword>
<evidence type="ECO:0000313" key="2">
    <source>
        <dbReference type="Proteomes" id="UP000828390"/>
    </source>
</evidence>
<comment type="caution">
    <text evidence="1">The sequence shown here is derived from an EMBL/GenBank/DDBJ whole genome shotgun (WGS) entry which is preliminary data.</text>
</comment>
<name>A0A9D4KXZ3_DREPO</name>
<sequence length="76" mass="8556">MLDLRCVCVLPDGQILVVDMVNKKVKLLDQQFQLGSHCVVTADLWHICYITASEVAVTVDANVSKRQWGPVYHSQE</sequence>
<proteinExistence type="predicted"/>
<protein>
    <submittedName>
        <fullName evidence="1">Uncharacterized protein</fullName>
    </submittedName>
</protein>
<reference evidence="1" key="1">
    <citation type="journal article" date="2019" name="bioRxiv">
        <title>The Genome of the Zebra Mussel, Dreissena polymorpha: A Resource for Invasive Species Research.</title>
        <authorList>
            <person name="McCartney M.A."/>
            <person name="Auch B."/>
            <person name="Kono T."/>
            <person name="Mallez S."/>
            <person name="Zhang Y."/>
            <person name="Obille A."/>
            <person name="Becker A."/>
            <person name="Abrahante J.E."/>
            <person name="Garbe J."/>
            <person name="Badalamenti J.P."/>
            <person name="Herman A."/>
            <person name="Mangelson H."/>
            <person name="Liachko I."/>
            <person name="Sullivan S."/>
            <person name="Sone E.D."/>
            <person name="Koren S."/>
            <person name="Silverstein K.A.T."/>
            <person name="Beckman K.B."/>
            <person name="Gohl D.M."/>
        </authorList>
    </citation>
    <scope>NUCLEOTIDE SEQUENCE</scope>
    <source>
        <strain evidence="1">Duluth1</strain>
        <tissue evidence="1">Whole animal</tissue>
    </source>
</reference>
<dbReference type="EMBL" id="JAIWYP010000003">
    <property type="protein sequence ID" value="KAH3847669.1"/>
    <property type="molecule type" value="Genomic_DNA"/>
</dbReference>
<evidence type="ECO:0000313" key="1">
    <source>
        <dbReference type="EMBL" id="KAH3847669.1"/>
    </source>
</evidence>
<reference evidence="1" key="2">
    <citation type="submission" date="2020-11" db="EMBL/GenBank/DDBJ databases">
        <authorList>
            <person name="McCartney M.A."/>
            <person name="Auch B."/>
            <person name="Kono T."/>
            <person name="Mallez S."/>
            <person name="Becker A."/>
            <person name="Gohl D.M."/>
            <person name="Silverstein K.A.T."/>
            <person name="Koren S."/>
            <person name="Bechman K.B."/>
            <person name="Herman A."/>
            <person name="Abrahante J.E."/>
            <person name="Garbe J."/>
        </authorList>
    </citation>
    <scope>NUCLEOTIDE SEQUENCE</scope>
    <source>
        <strain evidence="1">Duluth1</strain>
        <tissue evidence="1">Whole animal</tissue>
    </source>
</reference>
<organism evidence="1 2">
    <name type="scientific">Dreissena polymorpha</name>
    <name type="common">Zebra mussel</name>
    <name type="synonym">Mytilus polymorpha</name>
    <dbReference type="NCBI Taxonomy" id="45954"/>
    <lineage>
        <taxon>Eukaryota</taxon>
        <taxon>Metazoa</taxon>
        <taxon>Spiralia</taxon>
        <taxon>Lophotrochozoa</taxon>
        <taxon>Mollusca</taxon>
        <taxon>Bivalvia</taxon>
        <taxon>Autobranchia</taxon>
        <taxon>Heteroconchia</taxon>
        <taxon>Euheterodonta</taxon>
        <taxon>Imparidentia</taxon>
        <taxon>Neoheterodontei</taxon>
        <taxon>Myida</taxon>
        <taxon>Dreissenoidea</taxon>
        <taxon>Dreissenidae</taxon>
        <taxon>Dreissena</taxon>
    </lineage>
</organism>
<accession>A0A9D4KXZ3</accession>
<dbReference type="Proteomes" id="UP000828390">
    <property type="component" value="Unassembled WGS sequence"/>
</dbReference>
<dbReference type="AlphaFoldDB" id="A0A9D4KXZ3"/>
<gene>
    <name evidence="1" type="ORF">DPMN_090000</name>
</gene>